<keyword evidence="1" id="KW-0812">Transmembrane</keyword>
<proteinExistence type="predicted"/>
<keyword evidence="3" id="KW-1185">Reference proteome</keyword>
<feature type="transmembrane region" description="Helical" evidence="1">
    <location>
        <begin position="49"/>
        <end position="75"/>
    </location>
</feature>
<feature type="transmembrane region" description="Helical" evidence="1">
    <location>
        <begin position="119"/>
        <end position="138"/>
    </location>
</feature>
<reference evidence="3" key="1">
    <citation type="journal article" date="2020" name="Stud. Mycol.">
        <title>101 Dothideomycetes genomes: A test case for predicting lifestyles and emergence of pathogens.</title>
        <authorList>
            <person name="Haridas S."/>
            <person name="Albert R."/>
            <person name="Binder M."/>
            <person name="Bloem J."/>
            <person name="LaButti K."/>
            <person name="Salamov A."/>
            <person name="Andreopoulos B."/>
            <person name="Baker S."/>
            <person name="Barry K."/>
            <person name="Bills G."/>
            <person name="Bluhm B."/>
            <person name="Cannon C."/>
            <person name="Castanera R."/>
            <person name="Culley D."/>
            <person name="Daum C."/>
            <person name="Ezra D."/>
            <person name="Gonzalez J."/>
            <person name="Henrissat B."/>
            <person name="Kuo A."/>
            <person name="Liang C."/>
            <person name="Lipzen A."/>
            <person name="Lutzoni F."/>
            <person name="Magnuson J."/>
            <person name="Mondo S."/>
            <person name="Nolan M."/>
            <person name="Ohm R."/>
            <person name="Pangilinan J."/>
            <person name="Park H.-J."/>
            <person name="Ramirez L."/>
            <person name="Alfaro M."/>
            <person name="Sun H."/>
            <person name="Tritt A."/>
            <person name="Yoshinaga Y."/>
            <person name="Zwiers L.-H."/>
            <person name="Turgeon B."/>
            <person name="Goodwin S."/>
            <person name="Spatafora J."/>
            <person name="Crous P."/>
            <person name="Grigoriev I."/>
        </authorList>
    </citation>
    <scope>NUCLEOTIDE SEQUENCE [LARGE SCALE GENOMIC DNA]</scope>
    <source>
        <strain evidence="3">CBS 304.66</strain>
    </source>
</reference>
<evidence type="ECO:0000256" key="1">
    <source>
        <dbReference type="SAM" id="Phobius"/>
    </source>
</evidence>
<gene>
    <name evidence="2" type="ORF">CC78DRAFT_582329</name>
</gene>
<dbReference type="OrthoDB" id="5211263at2759"/>
<dbReference type="AlphaFoldDB" id="A0A9P4N522"/>
<accession>A0A9P4N522</accession>
<dbReference type="Proteomes" id="UP000800093">
    <property type="component" value="Unassembled WGS sequence"/>
</dbReference>
<feature type="transmembrane region" description="Helical" evidence="1">
    <location>
        <begin position="12"/>
        <end position="37"/>
    </location>
</feature>
<sequence length="221" mass="24528">MANANVNWKKRILVPLWVIRILLMLLVIVIYALALGVVARDNDEYTKPAIGVVVIFMLMIVAVLLMDVLAIVLFLRDALKPKTFLILNVVQTSFWAGVLLLDIVAIAKDSEGRKYAYGIAFTVFVFLTFVALLIYASVQFHRVRKQAQRGHYAPTLNPGMPAPGYHPPSYGNVPYPQQQGTVYYSQSGHSVELSSTHTPYQSQGPAADYYNGQGVKPAQMV</sequence>
<evidence type="ECO:0008006" key="4">
    <source>
        <dbReference type="Google" id="ProtNLM"/>
    </source>
</evidence>
<keyword evidence="1" id="KW-0472">Membrane</keyword>
<evidence type="ECO:0000313" key="2">
    <source>
        <dbReference type="EMBL" id="KAF2262739.1"/>
    </source>
</evidence>
<organism evidence="2 3">
    <name type="scientific">Lojkania enalia</name>
    <dbReference type="NCBI Taxonomy" id="147567"/>
    <lineage>
        <taxon>Eukaryota</taxon>
        <taxon>Fungi</taxon>
        <taxon>Dikarya</taxon>
        <taxon>Ascomycota</taxon>
        <taxon>Pezizomycotina</taxon>
        <taxon>Dothideomycetes</taxon>
        <taxon>Pleosporomycetidae</taxon>
        <taxon>Pleosporales</taxon>
        <taxon>Pleosporales incertae sedis</taxon>
        <taxon>Lojkania</taxon>
    </lineage>
</organism>
<evidence type="ECO:0000313" key="3">
    <source>
        <dbReference type="Proteomes" id="UP000800093"/>
    </source>
</evidence>
<keyword evidence="1" id="KW-1133">Transmembrane helix</keyword>
<dbReference type="EMBL" id="ML986637">
    <property type="protein sequence ID" value="KAF2262739.1"/>
    <property type="molecule type" value="Genomic_DNA"/>
</dbReference>
<feature type="transmembrane region" description="Helical" evidence="1">
    <location>
        <begin position="84"/>
        <end position="107"/>
    </location>
</feature>
<protein>
    <recommendedName>
        <fullName evidence="4">MARVEL domain-containing protein</fullName>
    </recommendedName>
</protein>
<name>A0A9P4N522_9PLEO</name>
<comment type="caution">
    <text evidence="2">The sequence shown here is derived from an EMBL/GenBank/DDBJ whole genome shotgun (WGS) entry which is preliminary data.</text>
</comment>